<evidence type="ECO:0000313" key="2">
    <source>
        <dbReference type="EMBL" id="NGO72710.1"/>
    </source>
</evidence>
<dbReference type="Proteomes" id="UP000477722">
    <property type="component" value="Unassembled WGS sequence"/>
</dbReference>
<dbReference type="SUPFAM" id="SSF50486">
    <property type="entry name" value="FMT C-terminal domain-like"/>
    <property type="match status" value="1"/>
</dbReference>
<dbReference type="EMBL" id="JAAKZZ010000518">
    <property type="protein sequence ID" value="NGO72710.1"/>
    <property type="molecule type" value="Genomic_DNA"/>
</dbReference>
<evidence type="ECO:0000259" key="1">
    <source>
        <dbReference type="Pfam" id="PF02911"/>
    </source>
</evidence>
<dbReference type="InterPro" id="IPR005793">
    <property type="entry name" value="Formyl_trans_C"/>
</dbReference>
<keyword evidence="2" id="KW-0808">Transferase</keyword>
<feature type="non-terminal residue" evidence="2">
    <location>
        <position position="1"/>
    </location>
</feature>
<feature type="domain" description="Formyl transferase C-terminal" evidence="1">
    <location>
        <begin position="20"/>
        <end position="95"/>
    </location>
</feature>
<dbReference type="Pfam" id="PF02911">
    <property type="entry name" value="Formyl_trans_C"/>
    <property type="match status" value="1"/>
</dbReference>
<organism evidence="2 3">
    <name type="scientific">Streptomyces boncukensis</name>
    <dbReference type="NCBI Taxonomy" id="2711219"/>
    <lineage>
        <taxon>Bacteria</taxon>
        <taxon>Bacillati</taxon>
        <taxon>Actinomycetota</taxon>
        <taxon>Actinomycetes</taxon>
        <taxon>Kitasatosporales</taxon>
        <taxon>Streptomycetaceae</taxon>
        <taxon>Streptomyces</taxon>
    </lineage>
</organism>
<comment type="caution">
    <text evidence="2">The sequence shown here is derived from an EMBL/GenBank/DDBJ whole genome shotgun (WGS) entry which is preliminary data.</text>
</comment>
<dbReference type="Gene3D" id="3.40.50.12230">
    <property type="match status" value="1"/>
</dbReference>
<evidence type="ECO:0000313" key="3">
    <source>
        <dbReference type="Proteomes" id="UP000477722"/>
    </source>
</evidence>
<gene>
    <name evidence="2" type="ORF">G5C65_31055</name>
</gene>
<dbReference type="InterPro" id="IPR011034">
    <property type="entry name" value="Formyl_transferase-like_C_sf"/>
</dbReference>
<dbReference type="AlphaFoldDB" id="A0A6G4X783"/>
<proteinExistence type="predicted"/>
<keyword evidence="3" id="KW-1185">Reference proteome</keyword>
<accession>A0A6G4X783</accession>
<protein>
    <submittedName>
        <fullName evidence="2">Methionyl-tRNA formyltransferase</fullName>
    </submittedName>
</protein>
<name>A0A6G4X783_9ACTN</name>
<dbReference type="GO" id="GO:0016740">
    <property type="term" value="F:transferase activity"/>
    <property type="evidence" value="ECO:0007669"/>
    <property type="project" value="UniProtKB-KW"/>
</dbReference>
<reference evidence="2 3" key="1">
    <citation type="submission" date="2020-02" db="EMBL/GenBank/DDBJ databases">
        <title>Whole-genome analyses of novel actinobacteria.</title>
        <authorList>
            <person name="Sahin N."/>
            <person name="Tatar D."/>
        </authorList>
    </citation>
    <scope>NUCLEOTIDE SEQUENCE [LARGE SCALE GENOMIC DNA]</scope>
    <source>
        <strain evidence="2 3">SB3404</strain>
    </source>
</reference>
<sequence length="100" mass="10829">EGRPGRAQPAEGASYAGWMEEEFRRVDWSRTAWEIHNQVRVFRLGVPGADGPEAEIDGRRVTVLRTALDPPRGGAGVRVECADGPLWVLDHEPAGAPATA</sequence>